<dbReference type="Proteomes" id="UP000266841">
    <property type="component" value="Unassembled WGS sequence"/>
</dbReference>
<sequence>GGGRAAGGGGRAARISRDSTLAIASGGDLGSGADWGGAGAYAGLGADDISTTRVGLAPSLLDIAKAVVEMAPSSLAAALAASKTAPTKQKQPSLAQFAKSKNDTQQPDPDQHDGGRVTNTNTTRAKSSGLQRNARNVGREKSGGKDAVAPTEKGEPTPGQANQANRPKQKHKSRRNRNRKGKAKSPKREANDGDKSAEEIVFLCDLPSDDSSDASGASLEQSNSKQTPRQQKRGARTDGKGKGQRTGRDRCCPNPIEGHDRHERRRGGQFDRGGQDTQRRDNRNRKGCDSGNANAAPTPTRATPHRTPRSNKAKSGSHGHFRASESPGGGRFENIPSPRRDANASLSLPQRNEEPDNVQVPVKLEATTIKGRWADEDSSDDD</sequence>
<feature type="compositionally biased region" description="Basic residues" evidence="1">
    <location>
        <begin position="167"/>
        <end position="185"/>
    </location>
</feature>
<accession>K0TRJ0</accession>
<feature type="compositionally biased region" description="Polar residues" evidence="1">
    <location>
        <begin position="219"/>
        <end position="229"/>
    </location>
</feature>
<protein>
    <submittedName>
        <fullName evidence="2">Uncharacterized protein</fullName>
    </submittedName>
</protein>
<feature type="non-terminal residue" evidence="2">
    <location>
        <position position="1"/>
    </location>
</feature>
<feature type="compositionally biased region" description="Basic and acidic residues" evidence="1">
    <location>
        <begin position="235"/>
        <end position="288"/>
    </location>
</feature>
<dbReference type="AlphaFoldDB" id="K0TRJ0"/>
<dbReference type="EMBL" id="AGNL01000299">
    <property type="protein sequence ID" value="EJK77882.1"/>
    <property type="molecule type" value="Genomic_DNA"/>
</dbReference>
<comment type="caution">
    <text evidence="2">The sequence shown here is derived from an EMBL/GenBank/DDBJ whole genome shotgun (WGS) entry which is preliminary data.</text>
</comment>
<feature type="region of interest" description="Disordered" evidence="1">
    <location>
        <begin position="78"/>
        <end position="382"/>
    </location>
</feature>
<evidence type="ECO:0000313" key="3">
    <source>
        <dbReference type="Proteomes" id="UP000266841"/>
    </source>
</evidence>
<evidence type="ECO:0000256" key="1">
    <source>
        <dbReference type="SAM" id="MobiDB-lite"/>
    </source>
</evidence>
<feature type="compositionally biased region" description="Low complexity" evidence="1">
    <location>
        <begin position="292"/>
        <end position="302"/>
    </location>
</feature>
<gene>
    <name evidence="2" type="ORF">THAOC_00254</name>
</gene>
<feature type="compositionally biased region" description="Basic residues" evidence="1">
    <location>
        <begin position="303"/>
        <end position="321"/>
    </location>
</feature>
<keyword evidence="3" id="KW-1185">Reference proteome</keyword>
<feature type="compositionally biased region" description="Polar residues" evidence="1">
    <location>
        <begin position="117"/>
        <end position="134"/>
    </location>
</feature>
<feature type="compositionally biased region" description="Basic and acidic residues" evidence="1">
    <location>
        <begin position="186"/>
        <end position="198"/>
    </location>
</feature>
<proteinExistence type="predicted"/>
<reference evidence="2 3" key="1">
    <citation type="journal article" date="2012" name="Genome Biol.">
        <title>Genome and low-iron response of an oceanic diatom adapted to chronic iron limitation.</title>
        <authorList>
            <person name="Lommer M."/>
            <person name="Specht M."/>
            <person name="Roy A.S."/>
            <person name="Kraemer L."/>
            <person name="Andreson R."/>
            <person name="Gutowska M.A."/>
            <person name="Wolf J."/>
            <person name="Bergner S.V."/>
            <person name="Schilhabel M.B."/>
            <person name="Klostermeier U.C."/>
            <person name="Beiko R.G."/>
            <person name="Rosenstiel P."/>
            <person name="Hippler M."/>
            <person name="Laroche J."/>
        </authorList>
    </citation>
    <scope>NUCLEOTIDE SEQUENCE [LARGE SCALE GENOMIC DNA]</scope>
    <source>
        <strain evidence="2 3">CCMP1005</strain>
    </source>
</reference>
<organism evidence="2 3">
    <name type="scientific">Thalassiosira oceanica</name>
    <name type="common">Marine diatom</name>
    <dbReference type="NCBI Taxonomy" id="159749"/>
    <lineage>
        <taxon>Eukaryota</taxon>
        <taxon>Sar</taxon>
        <taxon>Stramenopiles</taxon>
        <taxon>Ochrophyta</taxon>
        <taxon>Bacillariophyta</taxon>
        <taxon>Coscinodiscophyceae</taxon>
        <taxon>Thalassiosirophycidae</taxon>
        <taxon>Thalassiosirales</taxon>
        <taxon>Thalassiosiraceae</taxon>
        <taxon>Thalassiosira</taxon>
    </lineage>
</organism>
<evidence type="ECO:0000313" key="2">
    <source>
        <dbReference type="EMBL" id="EJK77882.1"/>
    </source>
</evidence>
<feature type="compositionally biased region" description="Low complexity" evidence="1">
    <location>
        <begin position="78"/>
        <end position="88"/>
    </location>
</feature>
<name>K0TRJ0_THAOC</name>